<accession>K1S4L2</accession>
<evidence type="ECO:0000313" key="1">
    <source>
        <dbReference type="EMBL" id="EKC55557.1"/>
    </source>
</evidence>
<proteinExistence type="predicted"/>
<protein>
    <submittedName>
        <fullName evidence="1">Uncharacterized protein</fullName>
    </submittedName>
</protein>
<gene>
    <name evidence="1" type="ORF">LEA_15282</name>
</gene>
<name>K1S4L2_9ZZZZ</name>
<dbReference type="AlphaFoldDB" id="K1S4L2"/>
<organism evidence="1">
    <name type="scientific">human gut metagenome</name>
    <dbReference type="NCBI Taxonomy" id="408170"/>
    <lineage>
        <taxon>unclassified sequences</taxon>
        <taxon>metagenomes</taxon>
        <taxon>organismal metagenomes</taxon>
    </lineage>
</organism>
<sequence>MRLPFGLSVERDLYTGGKYLRDFLSEEEIRQLETLG</sequence>
<comment type="caution">
    <text evidence="1">The sequence shown here is derived from an EMBL/GenBank/DDBJ whole genome shotgun (WGS) entry which is preliminary data.</text>
</comment>
<dbReference type="EMBL" id="AJWY01010434">
    <property type="protein sequence ID" value="EKC55557.1"/>
    <property type="molecule type" value="Genomic_DNA"/>
</dbReference>
<reference evidence="1" key="1">
    <citation type="journal article" date="2013" name="Environ. Microbiol.">
        <title>Microbiota from the distal guts of lean and obese adolescents exhibit partial functional redundancy besides clear differences in community structure.</title>
        <authorList>
            <person name="Ferrer M."/>
            <person name="Ruiz A."/>
            <person name="Lanza F."/>
            <person name="Haange S.B."/>
            <person name="Oberbach A."/>
            <person name="Till H."/>
            <person name="Bargiela R."/>
            <person name="Campoy C."/>
            <person name="Segura M.T."/>
            <person name="Richter M."/>
            <person name="von Bergen M."/>
            <person name="Seifert J."/>
            <person name="Suarez A."/>
        </authorList>
    </citation>
    <scope>NUCLEOTIDE SEQUENCE</scope>
</reference>